<evidence type="ECO:0000313" key="2">
    <source>
        <dbReference type="EMBL" id="HIQ90080.1"/>
    </source>
</evidence>
<accession>A0A9D0ZPX0</accession>
<comment type="caution">
    <text evidence="2">The sequence shown here is derived from an EMBL/GenBank/DDBJ whole genome shotgun (WGS) entry which is preliminary data.</text>
</comment>
<keyword evidence="1" id="KW-0472">Membrane</keyword>
<proteinExistence type="predicted"/>
<keyword evidence="1" id="KW-1133">Transmembrane helix</keyword>
<dbReference type="AlphaFoldDB" id="A0A9D0ZPX0"/>
<dbReference type="EMBL" id="DVFV01000012">
    <property type="protein sequence ID" value="HIQ90080.1"/>
    <property type="molecule type" value="Genomic_DNA"/>
</dbReference>
<reference evidence="2" key="1">
    <citation type="submission" date="2020-10" db="EMBL/GenBank/DDBJ databases">
        <authorList>
            <person name="Gilroy R."/>
        </authorList>
    </citation>
    <scope>NUCLEOTIDE SEQUENCE</scope>
    <source>
        <strain evidence="2">CHK147-3167</strain>
    </source>
</reference>
<protein>
    <submittedName>
        <fullName evidence="2">Uncharacterized protein</fullName>
    </submittedName>
</protein>
<organism evidence="2 3">
    <name type="scientific">Candidatus Coprosoma intestinipullorum</name>
    <dbReference type="NCBI Taxonomy" id="2840752"/>
    <lineage>
        <taxon>Bacteria</taxon>
        <taxon>Bacillati</taxon>
        <taxon>Bacillota</taxon>
        <taxon>Bacillota incertae sedis</taxon>
        <taxon>Candidatus Coprosoma</taxon>
    </lineage>
</organism>
<evidence type="ECO:0000256" key="1">
    <source>
        <dbReference type="SAM" id="Phobius"/>
    </source>
</evidence>
<sequence>MDLFYVLEGDSTLCGNILVPNELFNLVSTIIQMIKIVVPILLIIWGMLDFAKSVVAKKEEDIKKYQKAFVSRLISALVVFLIVVIVQFAVNLVSSVEEQSNEDGQTITDVWGCTKKFINGVDSSNDTQVDDNTDSSNDE</sequence>
<feature type="transmembrane region" description="Helical" evidence="1">
    <location>
        <begin position="69"/>
        <end position="90"/>
    </location>
</feature>
<evidence type="ECO:0000313" key="3">
    <source>
        <dbReference type="Proteomes" id="UP000886786"/>
    </source>
</evidence>
<gene>
    <name evidence="2" type="ORF">IAB27_00410</name>
</gene>
<keyword evidence="1" id="KW-0812">Transmembrane</keyword>
<name>A0A9D0ZPX0_9FIRM</name>
<reference evidence="2" key="2">
    <citation type="journal article" date="2021" name="PeerJ">
        <title>Extensive microbial diversity within the chicken gut microbiome revealed by metagenomics and culture.</title>
        <authorList>
            <person name="Gilroy R."/>
            <person name="Ravi A."/>
            <person name="Getino M."/>
            <person name="Pursley I."/>
            <person name="Horton D.L."/>
            <person name="Alikhan N.F."/>
            <person name="Baker D."/>
            <person name="Gharbi K."/>
            <person name="Hall N."/>
            <person name="Watson M."/>
            <person name="Adriaenssens E.M."/>
            <person name="Foster-Nyarko E."/>
            <person name="Jarju S."/>
            <person name="Secka A."/>
            <person name="Antonio M."/>
            <person name="Oren A."/>
            <person name="Chaudhuri R.R."/>
            <person name="La Ragione R."/>
            <person name="Hildebrand F."/>
            <person name="Pallen M.J."/>
        </authorList>
    </citation>
    <scope>NUCLEOTIDE SEQUENCE</scope>
    <source>
        <strain evidence="2">CHK147-3167</strain>
    </source>
</reference>
<feature type="transmembrane region" description="Helical" evidence="1">
    <location>
        <begin position="26"/>
        <end position="48"/>
    </location>
</feature>
<dbReference type="Proteomes" id="UP000886786">
    <property type="component" value="Unassembled WGS sequence"/>
</dbReference>